<accession>A0A2X3BGM1</accession>
<organism evidence="7 8">
    <name type="scientific">Helicobacter fennelliae</name>
    <dbReference type="NCBI Taxonomy" id="215"/>
    <lineage>
        <taxon>Bacteria</taxon>
        <taxon>Pseudomonadati</taxon>
        <taxon>Campylobacterota</taxon>
        <taxon>Epsilonproteobacteria</taxon>
        <taxon>Campylobacterales</taxon>
        <taxon>Helicobacteraceae</taxon>
        <taxon>Helicobacter</taxon>
    </lineage>
</organism>
<dbReference type="PANTHER" id="PTHR30606">
    <property type="entry name" value="LIPID A BIOSYNTHESIS LAUROYL ACYLTRANSFERASE"/>
    <property type="match status" value="1"/>
</dbReference>
<keyword evidence="6 7" id="KW-0012">Acyltransferase</keyword>
<dbReference type="GO" id="GO:0005886">
    <property type="term" value="C:plasma membrane"/>
    <property type="evidence" value="ECO:0007669"/>
    <property type="project" value="UniProtKB-SubCell"/>
</dbReference>
<evidence type="ECO:0000256" key="4">
    <source>
        <dbReference type="ARBA" id="ARBA00022679"/>
    </source>
</evidence>
<dbReference type="PANTHER" id="PTHR30606:SF9">
    <property type="entry name" value="LIPID A BIOSYNTHESIS LAUROYLTRANSFERASE"/>
    <property type="match status" value="1"/>
</dbReference>
<protein>
    <submittedName>
        <fullName evidence="7">Lipid A biosynthesis lauroyl acyltransferase</fullName>
    </submittedName>
</protein>
<dbReference type="NCBIfam" id="NF006270">
    <property type="entry name" value="PRK08419.1"/>
    <property type="match status" value="1"/>
</dbReference>
<keyword evidence="3" id="KW-0997">Cell inner membrane</keyword>
<dbReference type="AlphaFoldDB" id="A0A2X3BGM1"/>
<evidence type="ECO:0000256" key="5">
    <source>
        <dbReference type="ARBA" id="ARBA00023136"/>
    </source>
</evidence>
<dbReference type="GO" id="GO:0016746">
    <property type="term" value="F:acyltransferase activity"/>
    <property type="evidence" value="ECO:0007669"/>
    <property type="project" value="UniProtKB-KW"/>
</dbReference>
<evidence type="ECO:0000256" key="3">
    <source>
        <dbReference type="ARBA" id="ARBA00022519"/>
    </source>
</evidence>
<name>A0A2X3BGM1_9HELI</name>
<dbReference type="CDD" id="cd07984">
    <property type="entry name" value="LPLAT_LABLAT-like"/>
    <property type="match status" value="1"/>
</dbReference>
<evidence type="ECO:0000256" key="2">
    <source>
        <dbReference type="ARBA" id="ARBA00022475"/>
    </source>
</evidence>
<evidence type="ECO:0000313" key="8">
    <source>
        <dbReference type="Proteomes" id="UP000250166"/>
    </source>
</evidence>
<keyword evidence="4 7" id="KW-0808">Transferase</keyword>
<keyword evidence="2" id="KW-1003">Cell membrane</keyword>
<comment type="subcellular location">
    <subcellularLocation>
        <location evidence="1">Cell inner membrane</location>
    </subcellularLocation>
</comment>
<reference evidence="7 8" key="1">
    <citation type="submission" date="2018-06" db="EMBL/GenBank/DDBJ databases">
        <authorList>
            <consortium name="Pathogen Informatics"/>
            <person name="Doyle S."/>
        </authorList>
    </citation>
    <scope>NUCLEOTIDE SEQUENCE [LARGE SCALE GENOMIC DNA]</scope>
    <source>
        <strain evidence="7 8">NCTC13102</strain>
    </source>
</reference>
<dbReference type="Proteomes" id="UP000250166">
    <property type="component" value="Unassembled WGS sequence"/>
</dbReference>
<dbReference type="Pfam" id="PF03279">
    <property type="entry name" value="Lip_A_acyltrans"/>
    <property type="match status" value="1"/>
</dbReference>
<dbReference type="EMBL" id="UAWL01000006">
    <property type="protein sequence ID" value="SQB98924.1"/>
    <property type="molecule type" value="Genomic_DNA"/>
</dbReference>
<evidence type="ECO:0000256" key="6">
    <source>
        <dbReference type="ARBA" id="ARBA00023315"/>
    </source>
</evidence>
<keyword evidence="5" id="KW-0472">Membrane</keyword>
<dbReference type="GO" id="GO:0009247">
    <property type="term" value="P:glycolipid biosynthetic process"/>
    <property type="evidence" value="ECO:0007669"/>
    <property type="project" value="UniProtKB-ARBA"/>
</dbReference>
<gene>
    <name evidence="7" type="ORF">NCTC13102_01395</name>
</gene>
<sequence>MPWCKFRKLGVNVSGKILVWVIEALGSVLAIVPHRVFLACIDALAWLMRVLDKKRRYTDALHNLNFIYGDSLSQAQKQHIIKRCYRNFAFVILESIRVAKIPYATHSRRFDVVDEKYLLDCLDNQGSAVLISAHFGYWEAMATFLPPRYRQCQMASLGRLTGIESVDSLIISRRELQGVTFINKSGAFRHLLKLYGQKNALVGILVDQSISASEGEIVEFMDKKATHTTIASVLSRRFDVGIVPVFIDMNEDYSRFKVQFYPPIFAPHSSDSKADIKYATQLQADITSKVVKENPSSWFWFHKRWKDFYREIYT</sequence>
<proteinExistence type="predicted"/>
<dbReference type="InterPro" id="IPR004960">
    <property type="entry name" value="LipA_acyltrans"/>
</dbReference>
<evidence type="ECO:0000256" key="1">
    <source>
        <dbReference type="ARBA" id="ARBA00004533"/>
    </source>
</evidence>
<evidence type="ECO:0000313" key="7">
    <source>
        <dbReference type="EMBL" id="SQB98924.1"/>
    </source>
</evidence>